<dbReference type="Pfam" id="PF20936">
    <property type="entry name" value="GCIP_C"/>
    <property type="match status" value="1"/>
</dbReference>
<dbReference type="PANTHER" id="PTHR15492:SF1">
    <property type="entry name" value="CYCLIN-D1-BINDING PROTEIN 1"/>
    <property type="match status" value="1"/>
</dbReference>
<dbReference type="InterPro" id="IPR026907">
    <property type="entry name" value="GCIP-like"/>
</dbReference>
<name>A0A8J4V1F6_9MYCE</name>
<keyword evidence="4" id="KW-0963">Cytoplasm</keyword>
<organism evidence="11 12">
    <name type="scientific">Polysphondylium violaceum</name>
    <dbReference type="NCBI Taxonomy" id="133409"/>
    <lineage>
        <taxon>Eukaryota</taxon>
        <taxon>Amoebozoa</taxon>
        <taxon>Evosea</taxon>
        <taxon>Eumycetozoa</taxon>
        <taxon>Dictyostelia</taxon>
        <taxon>Dictyosteliales</taxon>
        <taxon>Dictyosteliaceae</taxon>
        <taxon>Polysphondylium</taxon>
    </lineage>
</organism>
<sequence>MTSTVEKNYEGIIGKINTFIDTLFSKNTDTETFQRPTREQIIKSAKTLSHEITKICLLLQDLRAKPEFFDSIEETLDNIFSVYQGLAAYSSDSLFKSNQVHFRRLMKSVLDIFVAYKRNEESLGEDEENIIDKQLTARAWKSCEDIEKITIKNSIAIIERNKEISSMIQDASEEILEFQEKLEKIKASFGQVKQDKQEDFKDEQEKQEQEDKDDDVNGEFEQDDEEAVYDLDDDLEVIENISQQEVAMVDRVAATIEKSLSLSKVFGDIIKSNEKSKDKDDVSQDTKENVETMEKIINLLNELSKQVDDIASAVYPPQNLTYLESQTSDMDVEIFDIITLIKSLPFYNSISKDLQSNLNNLIKN</sequence>
<comment type="caution">
    <text evidence="11">The sequence shown here is derived from an EMBL/GenBank/DDBJ whole genome shotgun (WGS) entry which is preliminary data.</text>
</comment>
<dbReference type="Pfam" id="PF13324">
    <property type="entry name" value="GCIP_N"/>
    <property type="match status" value="1"/>
</dbReference>
<comment type="subcellular location">
    <subcellularLocation>
        <location evidence="2">Cytoplasm</location>
    </subcellularLocation>
    <subcellularLocation>
        <location evidence="1">Nucleus</location>
    </subcellularLocation>
</comment>
<dbReference type="Gene3D" id="1.20.1420.10">
    <property type="entry name" value="Talin, central domain"/>
    <property type="match status" value="1"/>
</dbReference>
<proteinExistence type="inferred from homology"/>
<dbReference type="OrthoDB" id="41588at2759"/>
<protein>
    <submittedName>
        <fullName evidence="11">Uncharacterized protein</fullName>
    </submittedName>
</protein>
<evidence type="ECO:0000259" key="10">
    <source>
        <dbReference type="Pfam" id="PF20936"/>
    </source>
</evidence>
<dbReference type="PANTHER" id="PTHR15492">
    <property type="entry name" value="CYCLIN D1-BINDING PROTEIN 1"/>
    <property type="match status" value="1"/>
</dbReference>
<evidence type="ECO:0000256" key="4">
    <source>
        <dbReference type="ARBA" id="ARBA00022490"/>
    </source>
</evidence>
<evidence type="ECO:0000256" key="5">
    <source>
        <dbReference type="ARBA" id="ARBA00023242"/>
    </source>
</evidence>
<evidence type="ECO:0000256" key="1">
    <source>
        <dbReference type="ARBA" id="ARBA00004123"/>
    </source>
</evidence>
<comment type="similarity">
    <text evidence="3">Belongs to the CCNDBP1 family.</text>
</comment>
<evidence type="ECO:0000256" key="8">
    <source>
        <dbReference type="SAM" id="MobiDB-lite"/>
    </source>
</evidence>
<evidence type="ECO:0000256" key="6">
    <source>
        <dbReference type="ARBA" id="ARBA00023306"/>
    </source>
</evidence>
<gene>
    <name evidence="11" type="ORF">CYY_003262</name>
</gene>
<dbReference type="InterPro" id="IPR049318">
    <property type="entry name" value="GCIP_C"/>
</dbReference>
<reference evidence="11" key="1">
    <citation type="submission" date="2020-01" db="EMBL/GenBank/DDBJ databases">
        <title>Development of genomics and gene disruption for Polysphondylium violaceum indicates a role for the polyketide synthase stlB in stalk morphogenesis.</title>
        <authorList>
            <person name="Narita B."/>
            <person name="Kawabe Y."/>
            <person name="Kin K."/>
            <person name="Saito T."/>
            <person name="Gibbs R."/>
            <person name="Kuspa A."/>
            <person name="Muzny D."/>
            <person name="Queller D."/>
            <person name="Richards S."/>
            <person name="Strassman J."/>
            <person name="Sucgang R."/>
            <person name="Worley K."/>
            <person name="Schaap P."/>
        </authorList>
    </citation>
    <scope>NUCLEOTIDE SEQUENCE</scope>
    <source>
        <strain evidence="11">QSvi11</strain>
    </source>
</reference>
<keyword evidence="7" id="KW-0175">Coiled coil</keyword>
<dbReference type="AlphaFoldDB" id="A0A8J4V1F6"/>
<feature type="compositionally biased region" description="Basic and acidic residues" evidence="8">
    <location>
        <begin position="193"/>
        <end position="209"/>
    </location>
</feature>
<evidence type="ECO:0000256" key="3">
    <source>
        <dbReference type="ARBA" id="ARBA00008940"/>
    </source>
</evidence>
<dbReference type="GO" id="GO:0005737">
    <property type="term" value="C:cytoplasm"/>
    <property type="evidence" value="ECO:0007669"/>
    <property type="project" value="UniProtKB-SubCell"/>
</dbReference>
<keyword evidence="12" id="KW-1185">Reference proteome</keyword>
<evidence type="ECO:0000313" key="12">
    <source>
        <dbReference type="Proteomes" id="UP000695562"/>
    </source>
</evidence>
<feature type="domain" description="Cyclin-D1-binding protein 1-like N-terminal" evidence="9">
    <location>
        <begin position="41"/>
        <end position="180"/>
    </location>
</feature>
<dbReference type="Gene3D" id="1.20.1410.10">
    <property type="entry name" value="I/LWEQ domain"/>
    <property type="match status" value="1"/>
</dbReference>
<evidence type="ECO:0000256" key="2">
    <source>
        <dbReference type="ARBA" id="ARBA00004496"/>
    </source>
</evidence>
<keyword evidence="5" id="KW-0539">Nucleus</keyword>
<dbReference type="InterPro" id="IPR049317">
    <property type="entry name" value="GCIP-like_N"/>
</dbReference>
<feature type="region of interest" description="Disordered" evidence="8">
    <location>
        <begin position="193"/>
        <end position="221"/>
    </location>
</feature>
<dbReference type="Proteomes" id="UP000695562">
    <property type="component" value="Unassembled WGS sequence"/>
</dbReference>
<feature type="compositionally biased region" description="Acidic residues" evidence="8">
    <location>
        <begin position="210"/>
        <end position="221"/>
    </location>
</feature>
<evidence type="ECO:0000313" key="11">
    <source>
        <dbReference type="EMBL" id="KAF2075433.1"/>
    </source>
</evidence>
<dbReference type="EMBL" id="AJWJ01000100">
    <property type="protein sequence ID" value="KAF2075433.1"/>
    <property type="molecule type" value="Genomic_DNA"/>
</dbReference>
<accession>A0A8J4V1F6</accession>
<dbReference type="GO" id="GO:0005634">
    <property type="term" value="C:nucleus"/>
    <property type="evidence" value="ECO:0007669"/>
    <property type="project" value="UniProtKB-SubCell"/>
</dbReference>
<keyword evidence="6" id="KW-0131">Cell cycle</keyword>
<feature type="domain" description="Cyclin-D1-binding protein 1-like C-terminal" evidence="10">
    <location>
        <begin position="233"/>
        <end position="332"/>
    </location>
</feature>
<evidence type="ECO:0000259" key="9">
    <source>
        <dbReference type="Pfam" id="PF13324"/>
    </source>
</evidence>
<evidence type="ECO:0000256" key="7">
    <source>
        <dbReference type="SAM" id="Coils"/>
    </source>
</evidence>
<feature type="coiled-coil region" evidence="7">
    <location>
        <begin position="161"/>
        <end position="188"/>
    </location>
</feature>